<organism evidence="2 3">
    <name type="scientific">Streptomyces vastus</name>
    <dbReference type="NCBI Taxonomy" id="285451"/>
    <lineage>
        <taxon>Bacteria</taxon>
        <taxon>Bacillati</taxon>
        <taxon>Actinomycetota</taxon>
        <taxon>Actinomycetes</taxon>
        <taxon>Kitasatosporales</taxon>
        <taxon>Streptomycetaceae</taxon>
        <taxon>Streptomyces</taxon>
    </lineage>
</organism>
<evidence type="ECO:0000313" key="2">
    <source>
        <dbReference type="EMBL" id="GAA2621768.1"/>
    </source>
</evidence>
<name>A0ABN3QBA6_9ACTN</name>
<evidence type="ECO:0000256" key="1">
    <source>
        <dbReference type="SAM" id="MobiDB-lite"/>
    </source>
</evidence>
<gene>
    <name evidence="2" type="ORF">GCM10010307_05770</name>
</gene>
<proteinExistence type="predicted"/>
<reference evidence="2 3" key="1">
    <citation type="journal article" date="2019" name="Int. J. Syst. Evol. Microbiol.">
        <title>The Global Catalogue of Microorganisms (GCM) 10K type strain sequencing project: providing services to taxonomists for standard genome sequencing and annotation.</title>
        <authorList>
            <consortium name="The Broad Institute Genomics Platform"/>
            <consortium name="The Broad Institute Genome Sequencing Center for Infectious Disease"/>
            <person name="Wu L."/>
            <person name="Ma J."/>
        </authorList>
    </citation>
    <scope>NUCLEOTIDE SEQUENCE [LARGE SCALE GENOMIC DNA]</scope>
    <source>
        <strain evidence="2 3">JCM 4524</strain>
    </source>
</reference>
<sequence>MIGVGEQLEDTQSSVERLRGLRGHDAHSLVVRVDGPLRGGCVTGPNGDALQRPPVGKRPGDYPGGHRLRSAAALPRGVCVAGQ</sequence>
<accession>A0ABN3QBA6</accession>
<evidence type="ECO:0000313" key="3">
    <source>
        <dbReference type="Proteomes" id="UP001500151"/>
    </source>
</evidence>
<protein>
    <submittedName>
        <fullName evidence="2">Uncharacterized protein</fullName>
    </submittedName>
</protein>
<dbReference type="EMBL" id="BAAASJ010000005">
    <property type="protein sequence ID" value="GAA2621768.1"/>
    <property type="molecule type" value="Genomic_DNA"/>
</dbReference>
<comment type="caution">
    <text evidence="2">The sequence shown here is derived from an EMBL/GenBank/DDBJ whole genome shotgun (WGS) entry which is preliminary data.</text>
</comment>
<feature type="region of interest" description="Disordered" evidence="1">
    <location>
        <begin position="35"/>
        <end position="69"/>
    </location>
</feature>
<keyword evidence="3" id="KW-1185">Reference proteome</keyword>
<dbReference type="Proteomes" id="UP001500151">
    <property type="component" value="Unassembled WGS sequence"/>
</dbReference>